<dbReference type="AlphaFoldDB" id="A0A3B3IS99"/>
<dbReference type="OrthoDB" id="73273at2759"/>
<dbReference type="EMBL" id="AL590702">
    <property type="status" value="NOT_ANNOTATED_CDS"/>
    <property type="molecule type" value="Genomic_DNA"/>
</dbReference>
<dbReference type="EMBL" id="AL358133">
    <property type="status" value="NOT_ANNOTATED_CDS"/>
    <property type="molecule type" value="Genomic_DNA"/>
</dbReference>
<dbReference type="EMBL" id="AL583831">
    <property type="status" value="NOT_ANNOTATED_CDS"/>
    <property type="molecule type" value="Genomic_DNA"/>
</dbReference>
<dbReference type="Ensembl" id="ENST00000648635.1">
    <property type="protein sequence ID" value="ENSP00000497204.1"/>
    <property type="gene ID" value="ENSG00000168216.14"/>
</dbReference>
<dbReference type="Ensembl" id="ENST00000648635.1">
    <property type="protein sequence ID" value="ENSP00000497204.1"/>
    <property type="gene ID" value="ENSG00000168216.13"/>
</dbReference>
<dbReference type="Bgee" id="ENSG00000168216">
    <property type="expression patterns" value="Expressed in secondary oocyte and 207 other cell types or tissues"/>
</dbReference>
<name>A0A3B3IS99_HUMAN</name>
<sequence>MKNQNGTFKDWANANVSRQIEDTVLYGYYILGYMCRMYRFVT</sequence>
<evidence type="ECO:0007829" key="3">
    <source>
        <dbReference type="PeptideAtlas" id="A0A3B3IS99"/>
    </source>
</evidence>
<dbReference type="EMBL" id="AL359539">
    <property type="status" value="NOT_ANNOTATED_CDS"/>
    <property type="molecule type" value="Genomic_DNA"/>
</dbReference>
<accession>A0A3B3IS99</accession>
<keyword evidence="3" id="KW-1267">Proteomics identification</keyword>
<reference evidence="1 2" key="3">
    <citation type="journal article" date="2004" name="Nature">
        <title>Finishing the euchromatic sequence of the human genome.</title>
        <authorList>
            <consortium name="International Human Genome Sequencing Consortium"/>
        </authorList>
    </citation>
    <scope>NUCLEOTIDE SEQUENCE [LARGE SCALE GENOMIC DNA]</scope>
</reference>
<evidence type="ECO:0000313" key="1">
    <source>
        <dbReference type="Ensembl" id="ENSP00000497204.1"/>
    </source>
</evidence>
<gene>
    <name evidence="1" type="primary">LMBRD1</name>
</gene>
<dbReference type="VEuPathDB" id="HostDB:ENSG00000168216"/>
<dbReference type="OpenTargets" id="ENSG00000168216"/>
<reference evidence="1 2" key="1">
    <citation type="journal article" date="2001" name="Nature">
        <title>Initial sequencing and analysis of the human genome.</title>
        <authorList>
            <consortium name="International Human Genome Sequencing Consortium"/>
            <person name="Lander E.S."/>
            <person name="Linton L.M."/>
            <person name="Birren B."/>
            <person name="Nusbaum C."/>
            <person name="Zody M.C."/>
            <person name="Baldwin J."/>
            <person name="Devon K."/>
            <person name="Dewar K."/>
            <person name="Doyle M."/>
            <person name="FitzHugh W."/>
            <person name="Funke R."/>
            <person name="Gage D."/>
            <person name="Harris K."/>
            <person name="Heaford A."/>
            <person name="Howland J."/>
            <person name="Kann L."/>
            <person name="Lehoczky J."/>
            <person name="LeVine R."/>
            <person name="McEwan P."/>
            <person name="McKernan K."/>
            <person name="Meldrim J."/>
            <person name="Mesirov J.P."/>
            <person name="Miranda C."/>
            <person name="Morris W."/>
            <person name="Naylor J."/>
            <person name="Raymond C."/>
            <person name="Rosetti M."/>
            <person name="Santos R."/>
            <person name="Sheridan A."/>
            <person name="Sougnez C."/>
            <person name="Stange-Thomann N."/>
            <person name="Stojanovic N."/>
            <person name="Subramanian A."/>
            <person name="Wyman D."/>
            <person name="Rogers J."/>
            <person name="Sulston J."/>
            <person name="Ainscough R."/>
            <person name="Beck S."/>
            <person name="Bentley D."/>
            <person name="Burton J."/>
            <person name="Clee C."/>
            <person name="Carter N."/>
            <person name="Coulson A."/>
            <person name="Deadman R."/>
            <person name="Deloukas P."/>
            <person name="Dunham A."/>
            <person name="Dunham I."/>
            <person name="Durbin R."/>
            <person name="French L."/>
            <person name="Grafham D."/>
            <person name="Gregory S."/>
            <person name="Hubbard T."/>
            <person name="Humphray S."/>
            <person name="Hunt A."/>
            <person name="Jones M."/>
            <person name="Lloyd C."/>
            <person name="McMurray A."/>
            <person name="Matthews L."/>
            <person name="Mercer S."/>
            <person name="Milne S."/>
            <person name="Mullikin J.C."/>
            <person name="Mungall A."/>
            <person name="Plumb R."/>
            <person name="Ross M."/>
            <person name="Shownkeen R."/>
            <person name="Sims S."/>
            <person name="Waterston R.H."/>
            <person name="Wilson R.K."/>
            <person name="Hillier L.W."/>
            <person name="McPherson J.D."/>
            <person name="Marra M.A."/>
            <person name="Mardis E.R."/>
            <person name="Fulton L.A."/>
            <person name="Chinwalla A.T."/>
            <person name="Pepin K.H."/>
            <person name="Gish W.R."/>
            <person name="Chissoe S.L."/>
            <person name="Wendl M.C."/>
            <person name="Delehaunty K.D."/>
            <person name="Miner T.L."/>
            <person name="Delehaunty A."/>
            <person name="Kramer J.B."/>
            <person name="Cook L.L."/>
            <person name="Fulton R.S."/>
            <person name="Johnson D.L."/>
            <person name="Minx P.J."/>
            <person name="Clifton S.W."/>
            <person name="Hawkins T."/>
            <person name="Branscomb E."/>
            <person name="Predki P."/>
            <person name="Richardson P."/>
            <person name="Wenning S."/>
            <person name="Slezak T."/>
            <person name="Doggett N."/>
            <person name="Cheng J.F."/>
            <person name="Olsen A."/>
            <person name="Lucas S."/>
            <person name="Elkin C."/>
            <person name="Uberbacher E."/>
            <person name="Frazier M."/>
            <person name="Gibbs R.A."/>
            <person name="Muzny D.M."/>
            <person name="Scherer S.E."/>
            <person name="Bouck J.B."/>
            <person name="Sodergren E.J."/>
            <person name="Worley K.C."/>
            <person name="Rives C.M."/>
            <person name="Gorrell J.H."/>
            <person name="Metzker M.L."/>
            <person name="Naylor S.L."/>
            <person name="Kucherlapati R.S."/>
            <person name="Nelson D.L."/>
            <person name="Weinstock G.M."/>
            <person name="Sakaki Y."/>
            <person name="Fujiyama A."/>
            <person name="Hattori M."/>
            <person name="Yada T."/>
            <person name="Toyoda A."/>
            <person name="Itoh T."/>
            <person name="Kawagoe C."/>
            <person name="Watanabe H."/>
            <person name="Totoki Y."/>
            <person name="Taylor T."/>
            <person name="Weissenbach J."/>
            <person name="Heilig R."/>
            <person name="Saurin W."/>
            <person name="Artiguenave F."/>
            <person name="Brottier P."/>
            <person name="Bruls T."/>
            <person name="Pelletier E."/>
            <person name="Robert C."/>
            <person name="Wincker P."/>
            <person name="Smith D.R."/>
            <person name="Doucette-Stamm L."/>
            <person name="Rubenfield M."/>
            <person name="Weinstock K."/>
            <person name="Lee H.M."/>
            <person name="Dubois J."/>
            <person name="Rosenthal A."/>
            <person name="Platzer M."/>
            <person name="Nyakatura G."/>
            <person name="Taudien S."/>
            <person name="Rump A."/>
            <person name="Yang H."/>
            <person name="Yu J."/>
            <person name="Wang J."/>
            <person name="Huang G."/>
            <person name="Gu J."/>
            <person name="Hood L."/>
            <person name="Rowen L."/>
            <person name="Madan A."/>
            <person name="Qin S."/>
            <person name="Davis R.W."/>
            <person name="Federspiel N.A."/>
            <person name="Abola A.P."/>
            <person name="Proctor M.J."/>
            <person name="Myers R.M."/>
            <person name="Schmutz J."/>
            <person name="Dickson M."/>
            <person name="Grimwood J."/>
            <person name="Cox D.R."/>
            <person name="Olson M.V."/>
            <person name="Kaul R."/>
            <person name="Raymond C."/>
            <person name="Shimizu N."/>
            <person name="Kawasaki K."/>
            <person name="Minoshima S."/>
            <person name="Evans G.A."/>
            <person name="Athanasiou M."/>
            <person name="Schultz R."/>
            <person name="Roe B.A."/>
            <person name="Chen F."/>
            <person name="Pan H."/>
            <person name="Ramser J."/>
            <person name="Lehrach H."/>
            <person name="Reinhardt R."/>
            <person name="McCombie W.R."/>
            <person name="de la Bastide M."/>
            <person name="Dedhia N."/>
            <person name="Blocker H."/>
            <person name="Hornischer K."/>
            <person name="Nordsiek G."/>
            <person name="Agarwala R."/>
            <person name="Aravind L."/>
            <person name="Bailey J.A."/>
            <person name="Bateman A."/>
            <person name="Batzoglou S."/>
            <person name="Birney E."/>
            <person name="Bork P."/>
            <person name="Brown D.G."/>
            <person name="Burge C.B."/>
            <person name="Cerutti L."/>
            <person name="Chen H.C."/>
            <person name="Church D."/>
            <person name="Clamp M."/>
            <person name="Copley R.R."/>
            <person name="Doerks T."/>
            <person name="Eddy S.R."/>
            <person name="Eichler E.E."/>
            <person name="Furey T.S."/>
            <person name="Galagan J."/>
            <person name="Gilbert J.G."/>
            <person name="Harmon C."/>
            <person name="Hayashizaki Y."/>
            <person name="Haussler D."/>
            <person name="Hermjakob H."/>
            <person name="Hokamp K."/>
            <person name="Jang W."/>
            <person name="Johnson L.S."/>
            <person name="Jones T.A."/>
            <person name="Kasif S."/>
            <person name="Kaspryzk A."/>
            <person name="Kennedy S."/>
            <person name="Kent W.J."/>
            <person name="Kitts P."/>
            <person name="Koonin E.V."/>
            <person name="Korf I."/>
            <person name="Kulp D."/>
            <person name="Lancet D."/>
            <person name="Lowe T.M."/>
            <person name="McLysaght A."/>
            <person name="Mikkelsen T."/>
            <person name="Moran J.V."/>
            <person name="Mulder N."/>
            <person name="Pollara V.J."/>
            <person name="Ponting C.P."/>
            <person name="Schuler G."/>
            <person name="Schultz J."/>
            <person name="Slater G."/>
            <person name="Smit A.F."/>
            <person name="Stupka E."/>
            <person name="Szustakowski J."/>
            <person name="Thierry-Mieg D."/>
            <person name="Thierry-Mieg J."/>
            <person name="Wagner L."/>
            <person name="Wallis J."/>
            <person name="Wheeler R."/>
            <person name="Williams A."/>
            <person name="Wolf Y.I."/>
            <person name="Wolfe K.H."/>
            <person name="Yang S.P."/>
            <person name="Yeh R.F."/>
            <person name="Collins F."/>
            <person name="Guyer M.S."/>
            <person name="Peterson J."/>
            <person name="Felsenfeld A."/>
            <person name="Wetterstrand K.A."/>
            <person name="Patrinos A."/>
            <person name="Morgan M.J."/>
            <person name="de Jong P."/>
            <person name="Catanese J.J."/>
            <person name="Osoegawa K."/>
            <person name="Shizuya H."/>
            <person name="Choi S."/>
            <person name="Chen Y.J."/>
        </authorList>
    </citation>
    <scope>NUCLEOTIDE SEQUENCE [LARGE SCALE GENOMIC DNA]</scope>
</reference>
<dbReference type="ChiTaRS" id="LMBRD1">
    <property type="organism name" value="human"/>
</dbReference>
<dbReference type="SMR" id="A0A3B3IS99"/>
<dbReference type="HGNC" id="HGNC:23038">
    <property type="gene designation" value="LMBRD1"/>
</dbReference>
<dbReference type="ExpressionAtlas" id="A0A3B3IS99">
    <property type="expression patterns" value="baseline and differential"/>
</dbReference>
<dbReference type="GeneTree" id="ENSGT00390000002581"/>
<reference evidence="1" key="5">
    <citation type="submission" date="2025-09" db="UniProtKB">
        <authorList>
            <consortium name="Ensembl"/>
        </authorList>
    </citation>
    <scope>IDENTIFICATION</scope>
</reference>
<dbReference type="Proteomes" id="UP000005640">
    <property type="component" value="Chromosome 6"/>
</dbReference>
<proteinExistence type="evidence at protein level"/>
<organism evidence="1 2">
    <name type="scientific">Homo sapiens</name>
    <name type="common">Human</name>
    <dbReference type="NCBI Taxonomy" id="9606"/>
    <lineage>
        <taxon>Eukaryota</taxon>
        <taxon>Metazoa</taxon>
        <taxon>Chordata</taxon>
        <taxon>Craniata</taxon>
        <taxon>Vertebrata</taxon>
        <taxon>Euteleostomi</taxon>
        <taxon>Mammalia</taxon>
        <taxon>Eutheria</taxon>
        <taxon>Euarchontoglires</taxon>
        <taxon>Primates</taxon>
        <taxon>Haplorrhini</taxon>
        <taxon>Catarrhini</taxon>
        <taxon>Hominidae</taxon>
        <taxon>Homo</taxon>
    </lineage>
</organism>
<reference evidence="1" key="4">
    <citation type="submission" date="2025-08" db="UniProtKB">
        <authorList>
            <consortium name="Ensembl"/>
        </authorList>
    </citation>
    <scope>IDENTIFICATION</scope>
</reference>
<keyword evidence="2" id="KW-1185">Reference proteome</keyword>
<protein>
    <submittedName>
        <fullName evidence="1">LMBR1 domain containing 1</fullName>
    </submittedName>
</protein>
<evidence type="ECO:0000313" key="2">
    <source>
        <dbReference type="Proteomes" id="UP000005640"/>
    </source>
</evidence>
<reference evidence="1 2" key="2">
    <citation type="journal article" date="2003" name="Nature">
        <title>The DNA sequence and analysis of human chromosome 6.</title>
        <authorList>
            <person name="Mungall A.J."/>
            <person name="Palmer S.A."/>
            <person name="Sims S.K."/>
            <person name="Edwards C.A."/>
            <person name="Ashurst J.L."/>
            <person name="Wilming L."/>
            <person name="Jones M.C."/>
            <person name="Horton R."/>
            <person name="Hunt S.E."/>
            <person name="Scott C.E."/>
            <person name="Gilbert J.G."/>
            <person name="Clamp M.E."/>
            <person name="Bethel G."/>
            <person name="Milne S."/>
            <person name="Ainscough R."/>
            <person name="Almeida J.P."/>
            <person name="Ambrose K.D."/>
            <person name="Andrews T.D."/>
            <person name="Ashwell R.I."/>
            <person name="Babbage A.K."/>
            <person name="Bagguley C.L."/>
            <person name="Bailey J."/>
            <person name="Banerjee R."/>
            <person name="Barker D.J."/>
            <person name="Barlow K.F."/>
            <person name="Bates K."/>
            <person name="Beare D.M."/>
            <person name="Beasley H."/>
            <person name="Beasley O."/>
            <person name="Bird C.P."/>
            <person name="Blakey S."/>
            <person name="Bray-Allen S."/>
            <person name="Brook J."/>
            <person name="Brown A.J."/>
            <person name="Brown J.Y."/>
            <person name="Burford D.C."/>
            <person name="Burrill W."/>
            <person name="Burton J."/>
            <person name="Carder C."/>
            <person name="Carter N.P."/>
            <person name="Chapman J.C."/>
            <person name="Clark S.Y."/>
            <person name="Clark G."/>
            <person name="Clee C.M."/>
            <person name="Clegg S."/>
            <person name="Cobley V."/>
            <person name="Collier R.E."/>
            <person name="Collins J.E."/>
            <person name="Colman L.K."/>
            <person name="Corby N.R."/>
            <person name="Coville G.J."/>
            <person name="Culley K.M."/>
            <person name="Dhami P."/>
            <person name="Davies J."/>
            <person name="Dunn M."/>
            <person name="Earthrowl M.E."/>
            <person name="Ellington A.E."/>
            <person name="Evans K.A."/>
            <person name="Faulkner L."/>
            <person name="Francis M.D."/>
            <person name="Frankish A."/>
            <person name="Frankland J."/>
            <person name="French L."/>
            <person name="Garner P."/>
            <person name="Garnett J."/>
            <person name="Ghori M.J."/>
            <person name="Gilby L.M."/>
            <person name="Gillson C.J."/>
            <person name="Glithero R.J."/>
            <person name="Grafham D.V."/>
            <person name="Grant M."/>
            <person name="Gribble S."/>
            <person name="Griffiths C."/>
            <person name="Griffiths M."/>
            <person name="Hall R."/>
            <person name="Halls K.S."/>
            <person name="Hammond S."/>
            <person name="Harley J.L."/>
            <person name="Hart E.A."/>
            <person name="Heath P.D."/>
            <person name="Heathcott R."/>
            <person name="Holmes S.J."/>
            <person name="Howden P.J."/>
            <person name="Howe K.L."/>
            <person name="Howell G.R."/>
            <person name="Huckle E."/>
            <person name="Humphray S.J."/>
            <person name="Humphries M.D."/>
            <person name="Hunt A.R."/>
            <person name="Johnson C.M."/>
            <person name="Joy A.A."/>
            <person name="Kay M."/>
            <person name="Keenan S.J."/>
            <person name="Kimberley A.M."/>
            <person name="King A."/>
            <person name="Laird G.K."/>
            <person name="Langford C."/>
            <person name="Lawlor S."/>
            <person name="Leongamornlert D.A."/>
            <person name="Leversha M."/>
            <person name="Lloyd C.R."/>
            <person name="Lloyd D.M."/>
            <person name="Loveland J.E."/>
            <person name="Lovell J."/>
            <person name="Martin S."/>
            <person name="Mashreghi-Mohammadi M."/>
            <person name="Maslen G.L."/>
            <person name="Matthews L."/>
            <person name="McCann O.T."/>
            <person name="McLaren S.J."/>
            <person name="McLay K."/>
            <person name="McMurray A."/>
            <person name="Moore M.J."/>
            <person name="Mullikin J.C."/>
            <person name="Niblett D."/>
            <person name="Nickerson T."/>
            <person name="Novik K.L."/>
            <person name="Oliver K."/>
            <person name="Overton-Larty E.K."/>
            <person name="Parker A."/>
            <person name="Patel R."/>
            <person name="Pearce A.V."/>
            <person name="Peck A.I."/>
            <person name="Phillimore B."/>
            <person name="Phillips S."/>
            <person name="Plumb R.W."/>
            <person name="Porter K.M."/>
            <person name="Ramsey Y."/>
            <person name="Ranby S.A."/>
            <person name="Rice C.M."/>
            <person name="Ross M.T."/>
            <person name="Searle S.M."/>
            <person name="Sehra H.K."/>
            <person name="Sheridan E."/>
            <person name="Skuce C.D."/>
            <person name="Smith S."/>
            <person name="Smith M."/>
            <person name="Spraggon L."/>
            <person name="Squares S.L."/>
            <person name="Steward C.A."/>
            <person name="Sycamore N."/>
            <person name="Tamlyn-Hall G."/>
            <person name="Tester J."/>
            <person name="Theaker A.J."/>
            <person name="Thomas D.W."/>
            <person name="Thorpe A."/>
            <person name="Tracey A."/>
            <person name="Tromans A."/>
            <person name="Tubby B."/>
            <person name="Wall M."/>
            <person name="Wallis J.M."/>
            <person name="West A.P."/>
            <person name="White S.S."/>
            <person name="Whitehead S.L."/>
            <person name="Whittaker H."/>
            <person name="Wild A."/>
            <person name="Willey D.J."/>
            <person name="Wilmer T.E."/>
            <person name="Wood J.M."/>
            <person name="Wray P.W."/>
            <person name="Wyatt J.C."/>
            <person name="Young L."/>
            <person name="Younger R.M."/>
            <person name="Bentley D.R."/>
            <person name="Coulson A."/>
            <person name="Durbin R."/>
            <person name="Hubbard T."/>
            <person name="Sulston J.E."/>
            <person name="Dunham I."/>
            <person name="Rogers J."/>
            <person name="Beck S."/>
        </authorList>
    </citation>
    <scope>NUCLEOTIDE SEQUENCE [LARGE SCALE GENOMIC DNA]</scope>
</reference>